<evidence type="ECO:0000256" key="3">
    <source>
        <dbReference type="ARBA" id="ARBA00022481"/>
    </source>
</evidence>
<dbReference type="AlphaFoldDB" id="A0A0H3I9C3"/>
<evidence type="ECO:0000256" key="12">
    <source>
        <dbReference type="SAM" id="Coils"/>
    </source>
</evidence>
<dbReference type="eggNOG" id="COG0840">
    <property type="taxonomic scope" value="Bacteria"/>
</dbReference>
<dbReference type="CDD" id="cd11386">
    <property type="entry name" value="MCP_signal"/>
    <property type="match status" value="1"/>
</dbReference>
<feature type="region of interest" description="Disordered" evidence="13">
    <location>
        <begin position="541"/>
        <end position="575"/>
    </location>
</feature>
<dbReference type="Gene3D" id="1.10.287.950">
    <property type="entry name" value="Methyl-accepting chemotaxis protein"/>
    <property type="match status" value="1"/>
</dbReference>
<dbReference type="PANTHER" id="PTHR43531:SF5">
    <property type="entry name" value="METHYL-ACCEPTING CHEMOTAXIS PROTEIN III"/>
    <property type="match status" value="1"/>
</dbReference>
<dbReference type="InterPro" id="IPR035440">
    <property type="entry name" value="4HB_MCP_dom_sf"/>
</dbReference>
<comment type="subcellular location">
    <subcellularLocation>
        <location evidence="1">Cell inner membrane</location>
        <topology evidence="1">Multi-pass membrane protein</topology>
    </subcellularLocation>
</comment>
<dbReference type="PANTHER" id="PTHR43531">
    <property type="entry name" value="PROTEIN ICFG"/>
    <property type="match status" value="1"/>
</dbReference>
<dbReference type="PROSITE" id="PS50885">
    <property type="entry name" value="HAMP"/>
    <property type="match status" value="1"/>
</dbReference>
<dbReference type="Pfam" id="PF00015">
    <property type="entry name" value="MCPsignal"/>
    <property type="match status" value="1"/>
</dbReference>
<evidence type="ECO:0000256" key="7">
    <source>
        <dbReference type="ARBA" id="ARBA00022989"/>
    </source>
</evidence>
<dbReference type="SUPFAM" id="SSF47170">
    <property type="entry name" value="Aspartate receptor, ligand-binding domain"/>
    <property type="match status" value="1"/>
</dbReference>
<dbReference type="SUPFAM" id="SSF58104">
    <property type="entry name" value="Methyl-accepting chemotaxis protein (MCP) signaling domain"/>
    <property type="match status" value="1"/>
</dbReference>
<dbReference type="Gene3D" id="1.20.120.30">
    <property type="entry name" value="Aspartate receptor, ligand-binding domain"/>
    <property type="match status" value="1"/>
</dbReference>
<dbReference type="GO" id="GO:0006935">
    <property type="term" value="P:chemotaxis"/>
    <property type="evidence" value="ECO:0007669"/>
    <property type="project" value="UniProtKB-KW"/>
</dbReference>
<dbReference type="InterPro" id="IPR004091">
    <property type="entry name" value="Chemotax_Me-accpt_rcpt_Me-site"/>
</dbReference>
<dbReference type="InterPro" id="IPR004089">
    <property type="entry name" value="MCPsignal_dom"/>
</dbReference>
<feature type="transmembrane region" description="Helical" evidence="14">
    <location>
        <begin position="210"/>
        <end position="230"/>
    </location>
</feature>
<evidence type="ECO:0000256" key="5">
    <source>
        <dbReference type="ARBA" id="ARBA00022519"/>
    </source>
</evidence>
<evidence type="ECO:0000256" key="9">
    <source>
        <dbReference type="ARBA" id="ARBA00023224"/>
    </source>
</evidence>
<evidence type="ECO:0000256" key="1">
    <source>
        <dbReference type="ARBA" id="ARBA00004429"/>
    </source>
</evidence>
<dbReference type="Proteomes" id="UP000008044">
    <property type="component" value="Chromosome"/>
</dbReference>
<keyword evidence="17" id="KW-0675">Receptor</keyword>
<dbReference type="SMART" id="SM00304">
    <property type="entry name" value="HAMP"/>
    <property type="match status" value="1"/>
</dbReference>
<dbReference type="GO" id="GO:0005886">
    <property type="term" value="C:plasma membrane"/>
    <property type="evidence" value="ECO:0007669"/>
    <property type="project" value="UniProtKB-SubCell"/>
</dbReference>
<proteinExistence type="inferred from homology"/>
<evidence type="ECO:0000313" key="18">
    <source>
        <dbReference type="Proteomes" id="UP000008044"/>
    </source>
</evidence>
<dbReference type="KEGG" id="pec:W5S_4020"/>
<keyword evidence="9 11" id="KW-0807">Transducer</keyword>
<dbReference type="FunFam" id="1.10.287.950:FF:000001">
    <property type="entry name" value="Methyl-accepting chemotaxis sensory transducer"/>
    <property type="match status" value="1"/>
</dbReference>
<keyword evidence="3" id="KW-0488">Methylation</keyword>
<feature type="coiled-coil region" evidence="12">
    <location>
        <begin position="489"/>
        <end position="527"/>
    </location>
</feature>
<accession>A0A0H3I9C3</accession>
<feature type="compositionally biased region" description="Polar residues" evidence="13">
    <location>
        <begin position="560"/>
        <end position="575"/>
    </location>
</feature>
<evidence type="ECO:0000256" key="6">
    <source>
        <dbReference type="ARBA" id="ARBA00022692"/>
    </source>
</evidence>
<evidence type="ECO:0000256" key="10">
    <source>
        <dbReference type="ARBA" id="ARBA00029447"/>
    </source>
</evidence>
<keyword evidence="4" id="KW-0145">Chemotaxis</keyword>
<evidence type="ECO:0000313" key="17">
    <source>
        <dbReference type="EMBL" id="AFI92083.1"/>
    </source>
</evidence>
<dbReference type="InterPro" id="IPR004090">
    <property type="entry name" value="Chemotax_Me-accpt_rcpt"/>
</dbReference>
<evidence type="ECO:0000259" key="16">
    <source>
        <dbReference type="PROSITE" id="PS50885"/>
    </source>
</evidence>
<dbReference type="Pfam" id="PF02203">
    <property type="entry name" value="TarH"/>
    <property type="match status" value="1"/>
</dbReference>
<comment type="similarity">
    <text evidence="10">Belongs to the methyl-accepting chemotaxis (MCP) protein family.</text>
</comment>
<keyword evidence="2" id="KW-1003">Cell membrane</keyword>
<evidence type="ECO:0000256" key="13">
    <source>
        <dbReference type="SAM" id="MobiDB-lite"/>
    </source>
</evidence>
<dbReference type="CDD" id="cd06225">
    <property type="entry name" value="HAMP"/>
    <property type="match status" value="1"/>
</dbReference>
<dbReference type="GO" id="GO:0004888">
    <property type="term" value="F:transmembrane signaling receptor activity"/>
    <property type="evidence" value="ECO:0007669"/>
    <property type="project" value="InterPro"/>
</dbReference>
<keyword evidence="12" id="KW-0175">Coiled coil</keyword>
<evidence type="ECO:0000256" key="8">
    <source>
        <dbReference type="ARBA" id="ARBA00023136"/>
    </source>
</evidence>
<evidence type="ECO:0000259" key="15">
    <source>
        <dbReference type="PROSITE" id="PS50111"/>
    </source>
</evidence>
<gene>
    <name evidence="17" type="ordered locus">W5S_4020</name>
</gene>
<dbReference type="PRINTS" id="PR00260">
    <property type="entry name" value="CHEMTRNSDUCR"/>
</dbReference>
<dbReference type="Pfam" id="PF00672">
    <property type="entry name" value="HAMP"/>
    <property type="match status" value="1"/>
</dbReference>
<dbReference type="InterPro" id="IPR003660">
    <property type="entry name" value="HAMP_dom"/>
</dbReference>
<dbReference type="PROSITE" id="PS00538">
    <property type="entry name" value="CHEMOTAXIS_TRANSDUC_1"/>
    <property type="match status" value="1"/>
</dbReference>
<keyword evidence="6 14" id="KW-0812">Transmembrane</keyword>
<keyword evidence="8 14" id="KW-0472">Membrane</keyword>
<organism evidence="17 18">
    <name type="scientific">Pectobacterium parmentieri</name>
    <dbReference type="NCBI Taxonomy" id="1905730"/>
    <lineage>
        <taxon>Bacteria</taxon>
        <taxon>Pseudomonadati</taxon>
        <taxon>Pseudomonadota</taxon>
        <taxon>Gammaproteobacteria</taxon>
        <taxon>Enterobacterales</taxon>
        <taxon>Pectobacteriaceae</taxon>
        <taxon>Pectobacterium</taxon>
    </lineage>
</organism>
<evidence type="ECO:0000256" key="4">
    <source>
        <dbReference type="ARBA" id="ARBA00022500"/>
    </source>
</evidence>
<dbReference type="STRING" id="1905730.W5S_4020"/>
<feature type="domain" description="HAMP" evidence="16">
    <location>
        <begin position="232"/>
        <end position="284"/>
    </location>
</feature>
<sequence>MVKMTMQSMSVQKEKLSYINNIRLVSLFITLFSIILILFALSIGTASYFLKQSNDSLDKANELSDIRAGISSSLDQLRVARLLLIQAGAANRISDHEVFKAASDQAAGRVRASQKRLDEYLARPDRLESEKALDEDILKAYNNYRDNAIVVMQKATTEGEFEDLVSLESTLARTLDEAFSVPVRKKVTELTKAAQDINDRAAENATLGNWMMAGSFALSIIMAIMAYIMVRNVILAPINRLVERIQKIAAGDLTQPPMVMGRNEIGILGTNIQNMQAELTDTVTIVREGADSIYQGSSEITAGNVDLSSRTEQQAAALEETAASMEQLTATVKQNSDNAHHASQLAKNASEKAGKGGQIVQGVVDTMHDISTSSKRISEITSVINSIAFQTNILALNAAVEAARAGEQGRGFAVVAGEVRNLAQRSAQAAKEIETLIGESGRLVDTGSGLVAQAGTTMGEIVRAVVSVTDIMGEIASASDEQSRGIGQVSQAVSEMDSATQQNAALVQEASAAAVSLEEQAARLTQAVAVFKLAGVAQQRRTSLPKAAPQPRLAPAMALASSSGKGSDNQNWETF</sequence>
<feature type="domain" description="Methyl-accepting transducer" evidence="15">
    <location>
        <begin position="289"/>
        <end position="518"/>
    </location>
</feature>
<dbReference type="SMART" id="SM00283">
    <property type="entry name" value="MA"/>
    <property type="match status" value="1"/>
</dbReference>
<evidence type="ECO:0000256" key="11">
    <source>
        <dbReference type="PROSITE-ProRule" id="PRU00284"/>
    </source>
</evidence>
<keyword evidence="5" id="KW-0997">Cell inner membrane</keyword>
<feature type="transmembrane region" description="Helical" evidence="14">
    <location>
        <begin position="21"/>
        <end position="50"/>
    </location>
</feature>
<protein>
    <submittedName>
        <fullName evidence="17">Methyl-accepting chemotaxis protein I, serine sensor receptor</fullName>
    </submittedName>
</protein>
<evidence type="ECO:0000256" key="2">
    <source>
        <dbReference type="ARBA" id="ARBA00022475"/>
    </source>
</evidence>
<dbReference type="InterPro" id="IPR051310">
    <property type="entry name" value="MCP_chemotaxis"/>
</dbReference>
<keyword evidence="7 14" id="KW-1133">Transmembrane helix</keyword>
<evidence type="ECO:0000256" key="14">
    <source>
        <dbReference type="SAM" id="Phobius"/>
    </source>
</evidence>
<dbReference type="EMBL" id="CP003415">
    <property type="protein sequence ID" value="AFI92083.1"/>
    <property type="molecule type" value="Genomic_DNA"/>
</dbReference>
<dbReference type="GO" id="GO:0007165">
    <property type="term" value="P:signal transduction"/>
    <property type="evidence" value="ECO:0007669"/>
    <property type="project" value="UniProtKB-KW"/>
</dbReference>
<dbReference type="PATRIC" id="fig|1166016.3.peg.4098"/>
<dbReference type="HOGENOM" id="CLU_000445_107_16_6"/>
<reference evidence="17 18" key="1">
    <citation type="journal article" date="2012" name="J. Bacteriol.">
        <title>Genome sequence of Pectobacterium sp. strain SCC3193.</title>
        <authorList>
            <person name="Koskinen J.P."/>
            <person name="Laine P."/>
            <person name="Niemi O."/>
            <person name="Nykyri J."/>
            <person name="Harjunpaa H."/>
            <person name="Auvinen P."/>
            <person name="Paulin L."/>
            <person name="Pirhonen M."/>
            <person name="Palva T."/>
            <person name="Holm L."/>
        </authorList>
    </citation>
    <scope>NUCLEOTIDE SEQUENCE [LARGE SCALE GENOMIC DNA]</scope>
    <source>
        <strain evidence="17 18">SCC3193</strain>
    </source>
</reference>
<dbReference type="InterPro" id="IPR003122">
    <property type="entry name" value="Tar_rcpt_lig-bd"/>
</dbReference>
<dbReference type="PROSITE" id="PS50111">
    <property type="entry name" value="CHEMOTAXIS_TRANSDUC_2"/>
    <property type="match status" value="1"/>
</dbReference>
<name>A0A0H3I9C3_PECPM</name>